<protein>
    <submittedName>
        <fullName evidence="1">Uncharacterized protein</fullName>
    </submittedName>
</protein>
<dbReference type="EMBL" id="DUGC01000051">
    <property type="protein sequence ID" value="HIH09634.1"/>
    <property type="molecule type" value="Genomic_DNA"/>
</dbReference>
<dbReference type="Proteomes" id="UP000565078">
    <property type="component" value="Unassembled WGS sequence"/>
</dbReference>
<dbReference type="InterPro" id="IPR036390">
    <property type="entry name" value="WH_DNA-bd_sf"/>
</dbReference>
<evidence type="ECO:0000313" key="2">
    <source>
        <dbReference type="Proteomes" id="UP000565078"/>
    </source>
</evidence>
<organism evidence="1 2">
    <name type="scientific">Candidatus Iainarchaeum sp</name>
    <dbReference type="NCBI Taxonomy" id="3101447"/>
    <lineage>
        <taxon>Archaea</taxon>
        <taxon>Candidatus Iainarchaeota</taxon>
        <taxon>Candidatus Iainarchaeia</taxon>
        <taxon>Candidatus Iainarchaeales</taxon>
        <taxon>Candidatus Iainarchaeaceae</taxon>
        <taxon>Candidatus Iainarchaeum</taxon>
    </lineage>
</organism>
<name>A0A7J4IXQ9_9ARCH</name>
<comment type="caution">
    <text evidence="1">The sequence shown here is derived from an EMBL/GenBank/DDBJ whole genome shotgun (WGS) entry which is preliminary data.</text>
</comment>
<proteinExistence type="predicted"/>
<gene>
    <name evidence="1" type="ORF">HA254_03095</name>
</gene>
<dbReference type="SUPFAM" id="SSF46785">
    <property type="entry name" value="Winged helix' DNA-binding domain"/>
    <property type="match status" value="1"/>
</dbReference>
<accession>A0A7J4IXQ9</accession>
<reference evidence="2" key="1">
    <citation type="journal article" date="2020" name="bioRxiv">
        <title>A rank-normalized archaeal taxonomy based on genome phylogeny resolves widespread incomplete and uneven classifications.</title>
        <authorList>
            <person name="Rinke C."/>
            <person name="Chuvochina M."/>
            <person name="Mussig A.J."/>
            <person name="Chaumeil P.-A."/>
            <person name="Waite D.W."/>
            <person name="Whitman W.B."/>
            <person name="Parks D.H."/>
            <person name="Hugenholtz P."/>
        </authorList>
    </citation>
    <scope>NUCLEOTIDE SEQUENCE [LARGE SCALE GENOMIC DNA]</scope>
</reference>
<sequence length="110" mass="12014">MVKAGEIPAPKAAHGGGVPPNVALRNKIKQIITTNPGLTIQQIAKLANVPHEGAYPNIAAMEKEGTILPVKRGRPHPFHPANTNKSLNCLKTHHLQCYKYHSKSSERLQE</sequence>
<evidence type="ECO:0000313" key="1">
    <source>
        <dbReference type="EMBL" id="HIH09634.1"/>
    </source>
</evidence>
<dbReference type="AlphaFoldDB" id="A0A7J4IXQ9"/>